<evidence type="ECO:0000256" key="3">
    <source>
        <dbReference type="PROSITE-ProRule" id="PRU00023"/>
    </source>
</evidence>
<comment type="caution">
    <text evidence="6">The sequence shown here is derived from an EMBL/GenBank/DDBJ whole genome shotgun (WGS) entry which is preliminary data.</text>
</comment>
<feature type="repeat" description="ANK" evidence="3">
    <location>
        <begin position="1226"/>
        <end position="1258"/>
    </location>
</feature>
<evidence type="ECO:0000259" key="5">
    <source>
        <dbReference type="Pfam" id="PF24883"/>
    </source>
</evidence>
<feature type="repeat" description="ANK" evidence="3">
    <location>
        <begin position="1262"/>
        <end position="1289"/>
    </location>
</feature>
<dbReference type="InterPro" id="IPR056884">
    <property type="entry name" value="NPHP3-like_N"/>
</dbReference>
<gene>
    <name evidence="6" type="ORF">PENVUL_c035G02046</name>
</gene>
<feature type="repeat" description="ANK" evidence="3">
    <location>
        <begin position="1048"/>
        <end position="1080"/>
    </location>
</feature>
<dbReference type="Pfam" id="PF12796">
    <property type="entry name" value="Ank_2"/>
    <property type="match status" value="6"/>
</dbReference>
<feature type="repeat" description="ANK" evidence="3">
    <location>
        <begin position="1191"/>
        <end position="1223"/>
    </location>
</feature>
<evidence type="ECO:0000256" key="1">
    <source>
        <dbReference type="ARBA" id="ARBA00022737"/>
    </source>
</evidence>
<evidence type="ECO:0000259" key="4">
    <source>
        <dbReference type="Pfam" id="PF24809"/>
    </source>
</evidence>
<keyword evidence="7" id="KW-1185">Reference proteome</keyword>
<proteinExistence type="predicted"/>
<organism evidence="6 7">
    <name type="scientific">Penicillium vulpinum</name>
    <dbReference type="NCBI Taxonomy" id="29845"/>
    <lineage>
        <taxon>Eukaryota</taxon>
        <taxon>Fungi</taxon>
        <taxon>Dikarya</taxon>
        <taxon>Ascomycota</taxon>
        <taxon>Pezizomycotina</taxon>
        <taxon>Eurotiomycetes</taxon>
        <taxon>Eurotiomycetidae</taxon>
        <taxon>Eurotiales</taxon>
        <taxon>Aspergillaceae</taxon>
        <taxon>Penicillium</taxon>
    </lineage>
</organism>
<dbReference type="InterPro" id="IPR051631">
    <property type="entry name" value="Ankyrin-KH/SAM_domain"/>
</dbReference>
<sequence length="1289" mass="140670">MASVIPYQSNKIQGPDPTISLKQALLQFEGTLTDDQKQQYQARSVRPDAASVIAFVGEIDSNKSTTRRCVAPRLHSFLQATQQFSAIVDTFVSSNPEIAALVWGGIKTAILIASNITSYFDKVTSMIMAIGRSCPTYQQFGHLYPGCAGLQRGLCDYYATIVQLCIKIIEISKRTAVTQVLSSIFNPFEAEFKRFLDQLDEAVKDIQLQLSFASKKANADSQDLLKRESHSNSAFRRYTSSFYKDSRSEYAKAQELRMDILKRQAAELRSSVRDNLSSIDYDKPWKQASRQRVPSTAEWLQQEQSFLHWKDGWDTEILWCSGTMGVGKTVLMSNAVVQLHASLGPRDILSYYFCSADYAASLSARNIFGCLARQLLNAQIEIADNDSLRRLYKDSRDLNAAETIDFLLTNLKGDNKYYIILDGLDECEGSEIQQIAQGIAKLCSTRAKGFKLLCAGRPGLEKQLFRVTQPNYAISVTEQKVESDMEQYIATTLACCLDEGQLKLGDPNLIIRISNALHDGSKGMFLWTRLLIEELCAQGSDHDILAVLNHLPRGLSEIFDRKLHRLRSGTAVKDAIATLQFCGVLKRSLTVMEYQEALSLSPGQTTLDSQKFPNDMDKVIRNCCGLIFVDEEDSTVHYVHHSVKQHLFNTYHSSSEEFDTKKLDQHLGLLCMTYLDFNTFKRQISKVAEGSNTPITPVQLGITPIYRSRNDTGRIAMKLLLYRRNLQHLSARELERKSRELLDDLESSGLDKDLHRNFQFLNYARSYWIYHVADLDPDHQTWKLFSRCVDGDIILAHRPWESTHQTDGERNDMSRAVQWLLAEGHFTLFVYHTKHQSNLLTEQTKREIIQNSRIQDRGRFIDLIIQQSNNSLETLHHALYYASREGFLASVKALLQTELDVNARVYNRTALQVAAEAGHLEVVERLLNANADVNAAAAAGYEGRTALQAAAGAGHLAVVERLLQADADVHAAATKNEGRTALQAAAGGGHLAVVERLLQADADVNTAAAGYKGRTALQAAAGGGHLAVVERLLQADADVNATAAAGYEGRTALQAAAAEGHLAVIERLLQANADVNAAAAAADEGRTALQAAAGAGHLAVVERLLQADADVNTAAAGYRGRNALQAAAGGGHLAVVERLLQADADVNAAAAAGYEGRTALQAAAGGGHLAVVERLLQADADVNATAADEDEGRTALQAAAGGGHLAVVERLLQANANVNAAAAKFEGRTALQAAAGGGHLVVVERLLQANANVNAAAAAGYRGQTALQAAAGAGYLEVADRLRQAGAHD</sequence>
<keyword evidence="2 3" id="KW-0040">ANK repeat</keyword>
<protein>
    <submittedName>
        <fullName evidence="6">Uncharacterized protein</fullName>
    </submittedName>
</protein>
<evidence type="ECO:0000256" key="2">
    <source>
        <dbReference type="ARBA" id="ARBA00023043"/>
    </source>
</evidence>
<reference evidence="7" key="1">
    <citation type="journal article" date="2017" name="Nat. Microbiol.">
        <title>Global analysis of biosynthetic gene clusters reveals vast potential of secondary metabolite production in Penicillium species.</title>
        <authorList>
            <person name="Nielsen J.C."/>
            <person name="Grijseels S."/>
            <person name="Prigent S."/>
            <person name="Ji B."/>
            <person name="Dainat J."/>
            <person name="Nielsen K.F."/>
            <person name="Frisvad J.C."/>
            <person name="Workman M."/>
            <person name="Nielsen J."/>
        </authorList>
    </citation>
    <scope>NUCLEOTIDE SEQUENCE [LARGE SCALE GENOMIC DNA]</scope>
    <source>
        <strain evidence="7">IBT 29486</strain>
    </source>
</reference>
<dbReference type="Pfam" id="PF24883">
    <property type="entry name" value="NPHP3_N"/>
    <property type="match status" value="1"/>
</dbReference>
<keyword evidence="1" id="KW-0677">Repeat</keyword>
<feature type="repeat" description="ANK" evidence="3">
    <location>
        <begin position="906"/>
        <end position="938"/>
    </location>
</feature>
<evidence type="ECO:0000313" key="6">
    <source>
        <dbReference type="EMBL" id="OQE03120.1"/>
    </source>
</evidence>
<name>A0A1V6RND2_9EURO</name>
<feature type="domain" description="Nephrocystin 3-like N-terminal" evidence="5">
    <location>
        <begin position="296"/>
        <end position="457"/>
    </location>
</feature>
<dbReference type="Gene3D" id="1.25.40.20">
    <property type="entry name" value="Ankyrin repeat-containing domain"/>
    <property type="match status" value="4"/>
</dbReference>
<dbReference type="PROSITE" id="PS50088">
    <property type="entry name" value="ANK_REPEAT"/>
    <property type="match status" value="11"/>
</dbReference>
<dbReference type="Proteomes" id="UP000191518">
    <property type="component" value="Unassembled WGS sequence"/>
</dbReference>
<dbReference type="PANTHER" id="PTHR23206">
    <property type="entry name" value="MASK PROTEIN"/>
    <property type="match status" value="1"/>
</dbReference>
<feature type="repeat" description="ANK" evidence="3">
    <location>
        <begin position="1012"/>
        <end position="1044"/>
    </location>
</feature>
<dbReference type="SUPFAM" id="SSF48403">
    <property type="entry name" value="Ankyrin repeat"/>
    <property type="match status" value="1"/>
</dbReference>
<dbReference type="EMBL" id="MDYP01000035">
    <property type="protein sequence ID" value="OQE03120.1"/>
    <property type="molecule type" value="Genomic_DNA"/>
</dbReference>
<feature type="repeat" description="ANK" evidence="3">
    <location>
        <begin position="1084"/>
        <end position="1116"/>
    </location>
</feature>
<evidence type="ECO:0000313" key="7">
    <source>
        <dbReference type="Proteomes" id="UP000191518"/>
    </source>
</evidence>
<dbReference type="STRING" id="29845.A0A1V6RND2"/>
<dbReference type="Pfam" id="PF24809">
    <property type="entry name" value="DUF7708"/>
    <property type="match status" value="1"/>
</dbReference>
<dbReference type="InterPro" id="IPR027417">
    <property type="entry name" value="P-loop_NTPase"/>
</dbReference>
<dbReference type="PROSITE" id="PS50297">
    <property type="entry name" value="ANK_REP_REGION"/>
    <property type="match status" value="11"/>
</dbReference>
<feature type="repeat" description="ANK" evidence="3">
    <location>
        <begin position="977"/>
        <end position="1009"/>
    </location>
</feature>
<feature type="repeat" description="ANK" evidence="3">
    <location>
        <begin position="1155"/>
        <end position="1187"/>
    </location>
</feature>
<dbReference type="OrthoDB" id="7464126at2759"/>
<feature type="repeat" description="ANK" evidence="3">
    <location>
        <begin position="942"/>
        <end position="974"/>
    </location>
</feature>
<feature type="domain" description="DUF7708" evidence="4">
    <location>
        <begin position="74"/>
        <end position="215"/>
    </location>
</feature>
<feature type="repeat" description="ANK" evidence="3">
    <location>
        <begin position="1119"/>
        <end position="1151"/>
    </location>
</feature>
<dbReference type="SUPFAM" id="SSF52540">
    <property type="entry name" value="P-loop containing nucleoside triphosphate hydrolases"/>
    <property type="match status" value="1"/>
</dbReference>
<dbReference type="InterPro" id="IPR002110">
    <property type="entry name" value="Ankyrin_rpt"/>
</dbReference>
<dbReference type="Gene3D" id="3.40.50.300">
    <property type="entry name" value="P-loop containing nucleotide triphosphate hydrolases"/>
    <property type="match status" value="1"/>
</dbReference>
<accession>A0A1V6RND2</accession>
<dbReference type="InterPro" id="IPR056125">
    <property type="entry name" value="DUF7708"/>
</dbReference>
<dbReference type="PANTHER" id="PTHR23206:SF7">
    <property type="entry name" value="PROTEIN KINASE DOMAIN-CONTAINING PROTEIN"/>
    <property type="match status" value="1"/>
</dbReference>
<dbReference type="SMART" id="SM00248">
    <property type="entry name" value="ANK"/>
    <property type="match status" value="12"/>
</dbReference>
<dbReference type="InterPro" id="IPR036770">
    <property type="entry name" value="Ankyrin_rpt-contain_sf"/>
</dbReference>